<feature type="transmembrane region" description="Helical" evidence="6">
    <location>
        <begin position="236"/>
        <end position="254"/>
    </location>
</feature>
<evidence type="ECO:0000256" key="1">
    <source>
        <dbReference type="ARBA" id="ARBA00004141"/>
    </source>
</evidence>
<accession>A0A5J5IVG0</accession>
<feature type="transmembrane region" description="Helical" evidence="6">
    <location>
        <begin position="51"/>
        <end position="73"/>
    </location>
</feature>
<organism evidence="7 8">
    <name type="scientific">Microbacterium radiodurans</name>
    <dbReference type="NCBI Taxonomy" id="661398"/>
    <lineage>
        <taxon>Bacteria</taxon>
        <taxon>Bacillati</taxon>
        <taxon>Actinomycetota</taxon>
        <taxon>Actinomycetes</taxon>
        <taxon>Micrococcales</taxon>
        <taxon>Microbacteriaceae</taxon>
        <taxon>Microbacterium</taxon>
    </lineage>
</organism>
<evidence type="ECO:0000313" key="8">
    <source>
        <dbReference type="Proteomes" id="UP000327039"/>
    </source>
</evidence>
<comment type="similarity">
    <text evidence="2 6">Belongs to the 4-toluene sulfonate uptake permease (TSUP) (TC 2.A.102) family.</text>
</comment>
<feature type="transmembrane region" description="Helical" evidence="6">
    <location>
        <begin position="139"/>
        <end position="158"/>
    </location>
</feature>
<keyword evidence="6" id="KW-1003">Cell membrane</keyword>
<dbReference type="Pfam" id="PF01925">
    <property type="entry name" value="TauE"/>
    <property type="match status" value="2"/>
</dbReference>
<evidence type="ECO:0000256" key="5">
    <source>
        <dbReference type="ARBA" id="ARBA00023136"/>
    </source>
</evidence>
<protein>
    <recommendedName>
        <fullName evidence="6">Probable membrane transporter protein</fullName>
    </recommendedName>
</protein>
<dbReference type="InterPro" id="IPR002781">
    <property type="entry name" value="TM_pro_TauE-like"/>
</dbReference>
<dbReference type="InterPro" id="IPR051598">
    <property type="entry name" value="TSUP/Inactive_protease-like"/>
</dbReference>
<evidence type="ECO:0000256" key="2">
    <source>
        <dbReference type="ARBA" id="ARBA00009142"/>
    </source>
</evidence>
<proteinExistence type="inferred from homology"/>
<gene>
    <name evidence="7" type="ORF">F6B42_01055</name>
</gene>
<feature type="transmembrane region" description="Helical" evidence="6">
    <location>
        <begin position="107"/>
        <end position="127"/>
    </location>
</feature>
<dbReference type="AlphaFoldDB" id="A0A5J5IVG0"/>
<keyword evidence="4 6" id="KW-1133">Transmembrane helix</keyword>
<evidence type="ECO:0000256" key="6">
    <source>
        <dbReference type="RuleBase" id="RU363041"/>
    </source>
</evidence>
<dbReference type="EMBL" id="VYRZ01000001">
    <property type="protein sequence ID" value="KAA9089121.1"/>
    <property type="molecule type" value="Genomic_DNA"/>
</dbReference>
<dbReference type="OrthoDB" id="3700425at2"/>
<comment type="subcellular location">
    <subcellularLocation>
        <location evidence="6">Cell membrane</location>
        <topology evidence="6">Multi-pass membrane protein</topology>
    </subcellularLocation>
    <subcellularLocation>
        <location evidence="1">Membrane</location>
        <topology evidence="1">Multi-pass membrane protein</topology>
    </subcellularLocation>
</comment>
<name>A0A5J5IVG0_9MICO</name>
<dbReference type="RefSeq" id="WP_150417741.1">
    <property type="nucleotide sequence ID" value="NZ_VYRZ01000001.1"/>
</dbReference>
<dbReference type="Proteomes" id="UP000327039">
    <property type="component" value="Unassembled WGS sequence"/>
</dbReference>
<feature type="transmembrane region" description="Helical" evidence="6">
    <location>
        <begin position="208"/>
        <end position="230"/>
    </location>
</feature>
<feature type="transmembrane region" description="Helical" evidence="6">
    <location>
        <begin position="12"/>
        <end position="45"/>
    </location>
</feature>
<keyword evidence="5 6" id="KW-0472">Membrane</keyword>
<dbReference type="PANTHER" id="PTHR43701">
    <property type="entry name" value="MEMBRANE TRANSPORTER PROTEIN MJ0441-RELATED"/>
    <property type="match status" value="1"/>
</dbReference>
<dbReference type="PANTHER" id="PTHR43701:SF2">
    <property type="entry name" value="MEMBRANE TRANSPORTER PROTEIN YJNA-RELATED"/>
    <property type="match status" value="1"/>
</dbReference>
<reference evidence="8" key="1">
    <citation type="submission" date="2019-09" db="EMBL/GenBank/DDBJ databases">
        <title>Mumia zhuanghuii sp. nov. isolated from the intestinal contents of plateau pika (Ochotona curzoniae) in the Qinghai-Tibet plateau of China.</title>
        <authorList>
            <person name="Tian Z."/>
        </authorList>
    </citation>
    <scope>NUCLEOTIDE SEQUENCE [LARGE SCALE GENOMIC DNA]</scope>
    <source>
        <strain evidence="8">DSM 25564</strain>
    </source>
</reference>
<dbReference type="GO" id="GO:0005886">
    <property type="term" value="C:plasma membrane"/>
    <property type="evidence" value="ECO:0007669"/>
    <property type="project" value="UniProtKB-SubCell"/>
</dbReference>
<evidence type="ECO:0000313" key="7">
    <source>
        <dbReference type="EMBL" id="KAA9089121.1"/>
    </source>
</evidence>
<feature type="transmembrane region" description="Helical" evidence="6">
    <location>
        <begin position="80"/>
        <end position="101"/>
    </location>
</feature>
<evidence type="ECO:0000256" key="4">
    <source>
        <dbReference type="ARBA" id="ARBA00022989"/>
    </source>
</evidence>
<keyword evidence="3 6" id="KW-0812">Transmembrane</keyword>
<evidence type="ECO:0000256" key="3">
    <source>
        <dbReference type="ARBA" id="ARBA00022692"/>
    </source>
</evidence>
<sequence>MSASRRRVVVRIAGFIGIGLVAGVLSGLFGVGGGTIVVPLLVAVAAFSQRLASGTSSAAIIPIAAVGAVSYALAGHVDYLAAGLLAAGAVVGAQIGVRLLHRLRESVLRWIFVGFLLVVVVSLFVVIPARGADIEITGWSGAALVLTGLITGTASGLIGVGGGIIVVPAMILVFGASDLVAKGTSLLMMIPTSLSGTIGNIRRRNVDLAAGLSVGLAACATAPLGVLLAAALDPRVANILFAGFLVAIAVQLAVRAVRGRRARRGAE</sequence>
<keyword evidence="8" id="KW-1185">Reference proteome</keyword>
<comment type="caution">
    <text evidence="7">The sequence shown here is derived from an EMBL/GenBank/DDBJ whole genome shotgun (WGS) entry which is preliminary data.</text>
</comment>